<evidence type="ECO:0000256" key="3">
    <source>
        <dbReference type="ARBA" id="ARBA00022475"/>
    </source>
</evidence>
<keyword evidence="4 7" id="KW-0812">Transmembrane</keyword>
<comment type="caution">
    <text evidence="9">The sequence shown here is derived from an EMBL/GenBank/DDBJ whole genome shotgun (WGS) entry which is preliminary data.</text>
</comment>
<dbReference type="AlphaFoldDB" id="A0A1G2QI25"/>
<dbReference type="InterPro" id="IPR018076">
    <property type="entry name" value="T2SS_GspF_dom"/>
</dbReference>
<feature type="transmembrane region" description="Helical" evidence="7">
    <location>
        <begin position="221"/>
        <end position="241"/>
    </location>
</feature>
<gene>
    <name evidence="9" type="ORF">A2607_02260</name>
</gene>
<dbReference type="PANTHER" id="PTHR30012:SF0">
    <property type="entry name" value="TYPE II SECRETION SYSTEM PROTEIN F-RELATED"/>
    <property type="match status" value="1"/>
</dbReference>
<reference evidence="9 10" key="1">
    <citation type="journal article" date="2016" name="Nat. Commun.">
        <title>Thousands of microbial genomes shed light on interconnected biogeochemical processes in an aquifer system.</title>
        <authorList>
            <person name="Anantharaman K."/>
            <person name="Brown C.T."/>
            <person name="Hug L.A."/>
            <person name="Sharon I."/>
            <person name="Castelle C.J."/>
            <person name="Probst A.J."/>
            <person name="Thomas B.C."/>
            <person name="Singh A."/>
            <person name="Wilkins M.J."/>
            <person name="Karaoz U."/>
            <person name="Brodie E.L."/>
            <person name="Williams K.H."/>
            <person name="Hubbard S.S."/>
            <person name="Banfield J.F."/>
        </authorList>
    </citation>
    <scope>NUCLEOTIDE SEQUENCE [LARGE SCALE GENOMIC DNA]</scope>
</reference>
<dbReference type="GO" id="GO:0005886">
    <property type="term" value="C:plasma membrane"/>
    <property type="evidence" value="ECO:0007669"/>
    <property type="project" value="UniProtKB-SubCell"/>
</dbReference>
<protein>
    <recommendedName>
        <fullName evidence="8">Type II secretion system protein GspF domain-containing protein</fullName>
    </recommendedName>
</protein>
<feature type="domain" description="Type II secretion system protein GspF" evidence="8">
    <location>
        <begin position="72"/>
        <end position="195"/>
    </location>
</feature>
<accession>A0A1G2QI25</accession>
<organism evidence="9 10">
    <name type="scientific">Candidatus Vogelbacteria bacterium RIFOXYD1_FULL_42_15</name>
    <dbReference type="NCBI Taxonomy" id="1802437"/>
    <lineage>
        <taxon>Bacteria</taxon>
        <taxon>Candidatus Vogeliibacteriota</taxon>
    </lineage>
</organism>
<comment type="subcellular location">
    <subcellularLocation>
        <location evidence="1">Cell membrane</location>
        <topology evidence="1">Multi-pass membrane protein</topology>
    </subcellularLocation>
</comment>
<evidence type="ECO:0000256" key="5">
    <source>
        <dbReference type="ARBA" id="ARBA00022989"/>
    </source>
</evidence>
<feature type="transmembrane region" description="Helical" evidence="7">
    <location>
        <begin position="379"/>
        <end position="400"/>
    </location>
</feature>
<keyword evidence="5 7" id="KW-1133">Transmembrane helix</keyword>
<evidence type="ECO:0000259" key="8">
    <source>
        <dbReference type="Pfam" id="PF00482"/>
    </source>
</evidence>
<sequence>MKFSFKAKNLEGKELVGEREVTDRFALARDLRQTGWILLVAKDLATTEKNVLGKFSLKSFFGRVSLREKILFVNNLGQMVGAGLPLSRALGAIGRQTKHKRFKQIVASVGEAIGRGENLSKALMAFPDDFPEIFTAMIGVAEETGKLPETLKTLGDQLSKSYDLRRKVKGAMIYPAVIITAIIIVGTLMLIFLIPTLAATFKELNVALPLSTRLVIGLSDFLANNYLGCLLFLVALGFGGWRFSKRPTGARLLDRLIMKLPIVGNLAREYNSAIIMRAIASLISAGVSLIQSLSITQKVTGNVFYQEALMIATEKIQKGVTLSSIFTEREDLFPVFVGEMTVVGEETGKLPEMLLRGALFYEEEVDQATKNLSTIIEPVLMILIGIAVGFFAISMLGPMYSLSSAIK</sequence>
<evidence type="ECO:0000256" key="1">
    <source>
        <dbReference type="ARBA" id="ARBA00004651"/>
    </source>
</evidence>
<evidence type="ECO:0000256" key="6">
    <source>
        <dbReference type="ARBA" id="ARBA00023136"/>
    </source>
</evidence>
<evidence type="ECO:0000313" key="9">
    <source>
        <dbReference type="EMBL" id="OHA59749.1"/>
    </source>
</evidence>
<dbReference type="PANTHER" id="PTHR30012">
    <property type="entry name" value="GENERAL SECRETION PATHWAY PROTEIN"/>
    <property type="match status" value="1"/>
</dbReference>
<feature type="transmembrane region" description="Helical" evidence="7">
    <location>
        <begin position="173"/>
        <end position="201"/>
    </location>
</feature>
<comment type="similarity">
    <text evidence="2">Belongs to the GSP F family.</text>
</comment>
<dbReference type="InterPro" id="IPR003004">
    <property type="entry name" value="GspF/PilC"/>
</dbReference>
<dbReference type="Gene3D" id="1.20.81.30">
    <property type="entry name" value="Type II secretion system (T2SS), domain F"/>
    <property type="match status" value="2"/>
</dbReference>
<name>A0A1G2QI25_9BACT</name>
<proteinExistence type="inferred from homology"/>
<dbReference type="Pfam" id="PF00482">
    <property type="entry name" value="T2SSF"/>
    <property type="match status" value="2"/>
</dbReference>
<feature type="domain" description="Type II secretion system protein GspF" evidence="8">
    <location>
        <begin position="276"/>
        <end position="398"/>
    </location>
</feature>
<evidence type="ECO:0000313" key="10">
    <source>
        <dbReference type="Proteomes" id="UP000178481"/>
    </source>
</evidence>
<evidence type="ECO:0000256" key="4">
    <source>
        <dbReference type="ARBA" id="ARBA00022692"/>
    </source>
</evidence>
<dbReference type="Proteomes" id="UP000178481">
    <property type="component" value="Unassembled WGS sequence"/>
</dbReference>
<dbReference type="InterPro" id="IPR042094">
    <property type="entry name" value="T2SS_GspF_sf"/>
</dbReference>
<dbReference type="EMBL" id="MHTI01000015">
    <property type="protein sequence ID" value="OHA59749.1"/>
    <property type="molecule type" value="Genomic_DNA"/>
</dbReference>
<evidence type="ECO:0000256" key="7">
    <source>
        <dbReference type="SAM" id="Phobius"/>
    </source>
</evidence>
<keyword evidence="3" id="KW-1003">Cell membrane</keyword>
<keyword evidence="6 7" id="KW-0472">Membrane</keyword>
<evidence type="ECO:0000256" key="2">
    <source>
        <dbReference type="ARBA" id="ARBA00005745"/>
    </source>
</evidence>